<keyword evidence="3" id="KW-0547">Nucleotide-binding</keyword>
<keyword evidence="4" id="KW-0067">ATP-binding</keyword>
<dbReference type="Proteomes" id="UP001560296">
    <property type="component" value="Unassembled WGS sequence"/>
</dbReference>
<dbReference type="GO" id="GO:0004467">
    <property type="term" value="F:long-chain fatty acid-CoA ligase activity"/>
    <property type="evidence" value="ECO:0007669"/>
    <property type="project" value="UniProtKB-EC"/>
</dbReference>
<keyword evidence="2 7" id="KW-0436">Ligase</keyword>
<keyword evidence="8" id="KW-1185">Reference proteome</keyword>
<feature type="domain" description="AMP-dependent synthetase/ligase" evidence="5">
    <location>
        <begin position="49"/>
        <end position="368"/>
    </location>
</feature>
<sequence>MSQTDLISPIHFLARLPQHLPRLPRLLRGLYYTGIRNRDKHLSLAWALERATRLNPDRPALLDEQRRLSYQQFNSWANRLAWALKAEGVRHGSVVAVMLENRLELLAILAALSKLGAVGALINTTQRGPVLAHSLNLVKPAFQVVGAELLAAFEEVAGQLGNPSAARYWIADRDCLTDAGDAPAGWGNLMQLARSQAVVNLPDSARVQMKDACFLVYTSGTTGLPKASILSHGKWIKAYGGFGHSGLSLSNRDVLYLTLPCYHNNAVTVCWGAALAGGAAIALRRKFSASAFWPDVARYNATCFGYIGELCRYLLNQPECPEERGNSLRYMIGNGLRPSIWGAFKERFGIERITEFYASSEGNVGFTNLFNFDNTVGFSPSPFAIVRYDLESDCVVRDRQGFLQRVNKGEAGLLICEISSKWPFDGYTDPAKNEAAILRDVFSQGDAWFNSGDLMRDLGCKHAQFVDRLGDTFRWKGENVSTTEVENVLGALPDVEDAVVYGVEIPGTNGRCGMAALRLKAGMQLDGEALAAHLDQALPGYAAPLFIRQLAEVETTGTFKYKKTDLKQAAYNPALVEQTLLVRLPGSDCFTPLTEPLYQAITTEQLRF</sequence>
<accession>A0ABV3YV82</accession>
<evidence type="ECO:0000256" key="2">
    <source>
        <dbReference type="ARBA" id="ARBA00022598"/>
    </source>
</evidence>
<evidence type="ECO:0000313" key="8">
    <source>
        <dbReference type="Proteomes" id="UP001560296"/>
    </source>
</evidence>
<organism evidence="7 8">
    <name type="scientific">Pseudomonas zhanjiangensis</name>
    <dbReference type="NCBI Taxonomy" id="3239015"/>
    <lineage>
        <taxon>Bacteria</taxon>
        <taxon>Pseudomonadati</taxon>
        <taxon>Pseudomonadota</taxon>
        <taxon>Gammaproteobacteria</taxon>
        <taxon>Pseudomonadales</taxon>
        <taxon>Pseudomonadaceae</taxon>
        <taxon>Pseudomonas</taxon>
    </lineage>
</organism>
<dbReference type="InterPro" id="IPR045851">
    <property type="entry name" value="AMP-bd_C_sf"/>
</dbReference>
<comment type="similarity">
    <text evidence="1">Belongs to the ATP-dependent AMP-binding enzyme family.</text>
</comment>
<protein>
    <submittedName>
        <fullName evidence="7">Long-chain-acyl-CoA synthetase</fullName>
        <ecNumber evidence="7">6.2.1.3</ecNumber>
    </submittedName>
</protein>
<evidence type="ECO:0000256" key="3">
    <source>
        <dbReference type="ARBA" id="ARBA00022741"/>
    </source>
</evidence>
<name>A0ABV3YV82_9PSED</name>
<dbReference type="Gene3D" id="3.40.50.12780">
    <property type="entry name" value="N-terminal domain of ligase-like"/>
    <property type="match status" value="1"/>
</dbReference>
<dbReference type="Pfam" id="PF00501">
    <property type="entry name" value="AMP-binding"/>
    <property type="match status" value="1"/>
</dbReference>
<dbReference type="PANTHER" id="PTHR43107:SF15">
    <property type="entry name" value="FATTY ACID TRANSPORT PROTEIN 3, ISOFORM A"/>
    <property type="match status" value="1"/>
</dbReference>
<dbReference type="SUPFAM" id="SSF56801">
    <property type="entry name" value="Acetyl-CoA synthetase-like"/>
    <property type="match status" value="1"/>
</dbReference>
<gene>
    <name evidence="7" type="ORF">AB5S05_14380</name>
</gene>
<evidence type="ECO:0000259" key="5">
    <source>
        <dbReference type="Pfam" id="PF00501"/>
    </source>
</evidence>
<evidence type="ECO:0000313" key="7">
    <source>
        <dbReference type="EMBL" id="MEX6503250.1"/>
    </source>
</evidence>
<reference evidence="7 8" key="1">
    <citation type="submission" date="2024-07" db="EMBL/GenBank/DDBJ databases">
        <authorList>
            <person name="Li M."/>
        </authorList>
    </citation>
    <scope>NUCLEOTIDE SEQUENCE [LARGE SCALE GENOMIC DNA]</scope>
    <source>
        <strain evidence="7 8">25A3E</strain>
    </source>
</reference>
<evidence type="ECO:0000256" key="4">
    <source>
        <dbReference type="ARBA" id="ARBA00022840"/>
    </source>
</evidence>
<evidence type="ECO:0000259" key="6">
    <source>
        <dbReference type="Pfam" id="PF13193"/>
    </source>
</evidence>
<dbReference type="Pfam" id="PF13193">
    <property type="entry name" value="AMP-binding_C"/>
    <property type="match status" value="1"/>
</dbReference>
<dbReference type="PROSITE" id="PS00455">
    <property type="entry name" value="AMP_BINDING"/>
    <property type="match status" value="1"/>
</dbReference>
<dbReference type="EMBL" id="JBFTEG010000011">
    <property type="protein sequence ID" value="MEX6503250.1"/>
    <property type="molecule type" value="Genomic_DNA"/>
</dbReference>
<comment type="caution">
    <text evidence="7">The sequence shown here is derived from an EMBL/GenBank/DDBJ whole genome shotgun (WGS) entry which is preliminary data.</text>
</comment>
<dbReference type="EC" id="6.2.1.3" evidence="7"/>
<dbReference type="NCBIfam" id="NF006134">
    <property type="entry name" value="PRK08279.1"/>
    <property type="match status" value="1"/>
</dbReference>
<evidence type="ECO:0000256" key="1">
    <source>
        <dbReference type="ARBA" id="ARBA00006432"/>
    </source>
</evidence>
<proteinExistence type="inferred from homology"/>
<dbReference type="InterPro" id="IPR000873">
    <property type="entry name" value="AMP-dep_synth/lig_dom"/>
</dbReference>
<feature type="domain" description="AMP-binding enzyme C-terminal" evidence="6">
    <location>
        <begin position="484"/>
        <end position="560"/>
    </location>
</feature>
<dbReference type="Gene3D" id="3.30.300.30">
    <property type="match status" value="1"/>
</dbReference>
<dbReference type="InterPro" id="IPR042099">
    <property type="entry name" value="ANL_N_sf"/>
</dbReference>
<dbReference type="PANTHER" id="PTHR43107">
    <property type="entry name" value="LONG-CHAIN FATTY ACID TRANSPORT PROTEIN"/>
    <property type="match status" value="1"/>
</dbReference>
<dbReference type="RefSeq" id="WP_369288210.1">
    <property type="nucleotide sequence ID" value="NZ_JBFTEG010000011.1"/>
</dbReference>
<dbReference type="InterPro" id="IPR025110">
    <property type="entry name" value="AMP-bd_C"/>
</dbReference>
<dbReference type="InterPro" id="IPR020845">
    <property type="entry name" value="AMP-binding_CS"/>
</dbReference>